<name>A0A1R1JAT7_9BURK</name>
<gene>
    <name evidence="1" type="ORF">BW685_16365</name>
</gene>
<protein>
    <submittedName>
        <fullName evidence="1">Uncharacterized protein</fullName>
    </submittedName>
</protein>
<accession>A0A1R1JAT7</accession>
<evidence type="ECO:0000313" key="2">
    <source>
        <dbReference type="Proteomes" id="UP000187194"/>
    </source>
</evidence>
<evidence type="ECO:0000313" key="1">
    <source>
        <dbReference type="EMBL" id="OMG72289.1"/>
    </source>
</evidence>
<comment type="caution">
    <text evidence="1">The sequence shown here is derived from an EMBL/GenBank/DDBJ whole genome shotgun (WGS) entry which is preliminary data.</text>
</comment>
<proteinExistence type="predicted"/>
<reference evidence="1 2" key="1">
    <citation type="submission" date="2017-01" db="EMBL/GenBank/DDBJ databases">
        <title>Phylogeographic, genomic and meropenem susceptibility analysis of Burkholderia ubonensis.</title>
        <authorList>
            <person name="Price E.P."/>
            <person name="Sarovich D.S."/>
            <person name="Webb J.R."/>
            <person name="Hall C.M."/>
            <person name="Sahl J.W."/>
            <person name="Kaestli M."/>
            <person name="Mayo M."/>
            <person name="Harrington G."/>
            <person name="Baker A.L."/>
            <person name="Sidak-Loftis L.C."/>
            <person name="Lummis M."/>
            <person name="Schupp J.M."/>
            <person name="Gillece J.D."/>
            <person name="Tuanyok A."/>
            <person name="Warner J."/>
            <person name="Busch J.D."/>
            <person name="Keim P."/>
            <person name="Currie B.J."/>
            <person name="Wagner D.M."/>
        </authorList>
    </citation>
    <scope>NUCLEOTIDE SEQUENCE [LARGE SCALE GENOMIC DNA]</scope>
    <source>
        <strain evidence="1 2">A21</strain>
    </source>
</reference>
<sequence length="160" mass="17952">MGLDGLDLPRALCALRQLTQLFCPRVDDAFAGAFRIFLLACRWPSKPSRKCIRRILANMFSMRSGNTTTASFLHVLDVSEDTDVAILVDYLTDNGKGRLMLDGDVRKHLEERKLSGSFDDGDRRLIGNEIRTFGGNTLAHADPRPGCHRTGRVNRRHRLG</sequence>
<dbReference type="Proteomes" id="UP000187194">
    <property type="component" value="Unassembled WGS sequence"/>
</dbReference>
<organism evidence="1 2">
    <name type="scientific">Burkholderia ubonensis</name>
    <dbReference type="NCBI Taxonomy" id="101571"/>
    <lineage>
        <taxon>Bacteria</taxon>
        <taxon>Pseudomonadati</taxon>
        <taxon>Pseudomonadota</taxon>
        <taxon>Betaproteobacteria</taxon>
        <taxon>Burkholderiales</taxon>
        <taxon>Burkholderiaceae</taxon>
        <taxon>Burkholderia</taxon>
        <taxon>Burkholderia cepacia complex</taxon>
    </lineage>
</organism>
<dbReference type="AlphaFoldDB" id="A0A1R1JAT7"/>
<dbReference type="EMBL" id="MTJZ01000018">
    <property type="protein sequence ID" value="OMG72289.1"/>
    <property type="molecule type" value="Genomic_DNA"/>
</dbReference>